<keyword evidence="2" id="KW-1185">Reference proteome</keyword>
<protein>
    <submittedName>
        <fullName evidence="1">Uncharacterized protein</fullName>
    </submittedName>
</protein>
<dbReference type="EMBL" id="CP011371">
    <property type="protein sequence ID" value="AKJ27376.1"/>
    <property type="molecule type" value="Genomic_DNA"/>
</dbReference>
<evidence type="ECO:0000313" key="2">
    <source>
        <dbReference type="Proteomes" id="UP000035352"/>
    </source>
</evidence>
<sequence length="187" mass="20963">MRVLFIDFDGCLHPWRLPRLPALQGGLPAPVCDAEPYRPSLEWLPVLERLLSPFPDVSIVVHSDWRHRHGEQEIATWLGGLSGRYLGRTPAGEAYESILCWLLHEQAVTSFRILDAAGADVPTPAPRQVIVCHPETGVSAPQVQTQLRLWLGRPVDVGGVLRRQSRARDKFRHGGCWVSAGRRRRCA</sequence>
<gene>
    <name evidence="1" type="ORF">AAW51_0685</name>
</gene>
<dbReference type="RefSeq" id="WP_047193489.1">
    <property type="nucleotide sequence ID" value="NZ_CP011371.1"/>
</dbReference>
<dbReference type="Proteomes" id="UP000035352">
    <property type="component" value="Chromosome"/>
</dbReference>
<dbReference type="PATRIC" id="fig|413882.6.peg.724"/>
<dbReference type="AlphaFoldDB" id="A0A0G3BJ38"/>
<accession>A0A0G3BJ38</accession>
<evidence type="ECO:0000313" key="1">
    <source>
        <dbReference type="EMBL" id="AKJ27376.1"/>
    </source>
</evidence>
<dbReference type="Pfam" id="PF18143">
    <property type="entry name" value="HAD_SAK_2"/>
    <property type="match status" value="1"/>
</dbReference>
<name>A0A0G3BJ38_9BURK</name>
<organism evidence="1 2">
    <name type="scientific">Caldimonas brevitalea</name>
    <dbReference type="NCBI Taxonomy" id="413882"/>
    <lineage>
        <taxon>Bacteria</taxon>
        <taxon>Pseudomonadati</taxon>
        <taxon>Pseudomonadota</taxon>
        <taxon>Betaproteobacteria</taxon>
        <taxon>Burkholderiales</taxon>
        <taxon>Sphaerotilaceae</taxon>
        <taxon>Caldimonas</taxon>
    </lineage>
</organism>
<dbReference type="KEGG" id="pbh:AAW51_0685"/>
<proteinExistence type="predicted"/>
<reference evidence="1 2" key="1">
    <citation type="submission" date="2015-05" db="EMBL/GenBank/DDBJ databases">
        <authorList>
            <person name="Tang B."/>
            <person name="Yu Y."/>
        </authorList>
    </citation>
    <scope>NUCLEOTIDE SEQUENCE [LARGE SCALE GENOMIC DNA]</scope>
    <source>
        <strain evidence="1 2">DSM 7029</strain>
    </source>
</reference>
<dbReference type="OrthoDB" id="8773450at2"/>